<evidence type="ECO:0000313" key="5">
    <source>
        <dbReference type="Proteomes" id="UP000275024"/>
    </source>
</evidence>
<dbReference type="Proteomes" id="UP000268652">
    <property type="component" value="Unassembled WGS sequence"/>
</dbReference>
<evidence type="ECO:0000313" key="3">
    <source>
        <dbReference type="EMBL" id="RKN27504.1"/>
    </source>
</evidence>
<sequence>MRRLDTATGTWTDVSPVPAGGDRWFGFSGSTVDRQNPGTVMVTGYSSWWPDPFDPDRLHRRADPLGRRRGLNGARQARVTARTPPGRTGRPAGPPPLATGRYRRVSPGESDASGESG</sequence>
<gene>
    <name evidence="3" type="ORF">D7318_00925</name>
    <name evidence="2" type="ORF">D7319_01970</name>
</gene>
<reference evidence="4 5" key="1">
    <citation type="submission" date="2018-09" db="EMBL/GenBank/DDBJ databases">
        <title>Streptomyces sp. nov. DS1-2, an endophytic actinomycete isolated from roots of Dendrobium scabrilingue.</title>
        <authorList>
            <person name="Kuncharoen N."/>
            <person name="Kudo T."/>
            <person name="Ohkuma M."/>
            <person name="Yuki M."/>
            <person name="Tanasupawat S."/>
        </authorList>
    </citation>
    <scope>NUCLEOTIDE SEQUENCE [LARGE SCALE GENOMIC DNA]</scope>
    <source>
        <strain evidence="2 5">AZ1-7</strain>
        <strain evidence="3 4">DS1-2</strain>
    </source>
</reference>
<organism evidence="2 5">
    <name type="scientific">Streptomyces radicis</name>
    <dbReference type="NCBI Taxonomy" id="1750517"/>
    <lineage>
        <taxon>Bacteria</taxon>
        <taxon>Bacillati</taxon>
        <taxon>Actinomycetota</taxon>
        <taxon>Actinomycetes</taxon>
        <taxon>Kitasatosporales</taxon>
        <taxon>Streptomycetaceae</taxon>
        <taxon>Streptomyces</taxon>
    </lineage>
</organism>
<dbReference type="InterPro" id="IPR015943">
    <property type="entry name" value="WD40/YVTN_repeat-like_dom_sf"/>
</dbReference>
<evidence type="ECO:0000256" key="1">
    <source>
        <dbReference type="SAM" id="MobiDB-lite"/>
    </source>
</evidence>
<feature type="compositionally biased region" description="Basic and acidic residues" evidence="1">
    <location>
        <begin position="54"/>
        <end position="66"/>
    </location>
</feature>
<dbReference type="Gene3D" id="2.130.10.10">
    <property type="entry name" value="YVTN repeat-like/Quinoprotein amine dehydrogenase"/>
    <property type="match status" value="1"/>
</dbReference>
<dbReference type="EMBL" id="RBDX01000001">
    <property type="protein sequence ID" value="RKN12734.1"/>
    <property type="molecule type" value="Genomic_DNA"/>
</dbReference>
<feature type="region of interest" description="Disordered" evidence="1">
    <location>
        <begin position="52"/>
        <end position="117"/>
    </location>
</feature>
<feature type="compositionally biased region" description="Low complexity" evidence="1">
    <location>
        <begin position="77"/>
        <end position="91"/>
    </location>
</feature>
<feature type="region of interest" description="Disordered" evidence="1">
    <location>
        <begin position="1"/>
        <end position="20"/>
    </location>
</feature>
<dbReference type="AlphaFoldDB" id="A0A3A9WT51"/>
<evidence type="ECO:0000313" key="4">
    <source>
        <dbReference type="Proteomes" id="UP000268652"/>
    </source>
</evidence>
<dbReference type="Proteomes" id="UP000275024">
    <property type="component" value="Unassembled WGS sequence"/>
</dbReference>
<accession>A0A3A9WT51</accession>
<dbReference type="EMBL" id="RBDY01000001">
    <property type="protein sequence ID" value="RKN27504.1"/>
    <property type="molecule type" value="Genomic_DNA"/>
</dbReference>
<name>A0A3A9WT51_9ACTN</name>
<protein>
    <submittedName>
        <fullName evidence="2">Uncharacterized protein</fullName>
    </submittedName>
</protein>
<keyword evidence="4" id="KW-1185">Reference proteome</keyword>
<proteinExistence type="predicted"/>
<evidence type="ECO:0000313" key="2">
    <source>
        <dbReference type="EMBL" id="RKN12734.1"/>
    </source>
</evidence>
<comment type="caution">
    <text evidence="2">The sequence shown here is derived from an EMBL/GenBank/DDBJ whole genome shotgun (WGS) entry which is preliminary data.</text>
</comment>